<evidence type="ECO:0000256" key="10">
    <source>
        <dbReference type="ARBA" id="ARBA00022833"/>
    </source>
</evidence>
<keyword evidence="15" id="KW-0464">Manganese</keyword>
<dbReference type="GO" id="GO:0004525">
    <property type="term" value="F:ribonuclease III activity"/>
    <property type="evidence" value="ECO:0007669"/>
    <property type="project" value="InterPro"/>
</dbReference>
<keyword evidence="7" id="KW-0547">Nucleotide-binding</keyword>
<evidence type="ECO:0000313" key="26">
    <source>
        <dbReference type="EMBL" id="KAK0512376.1"/>
    </source>
</evidence>
<dbReference type="GO" id="GO:0051607">
    <property type="term" value="P:defense response to virus"/>
    <property type="evidence" value="ECO:0007669"/>
    <property type="project" value="UniProtKB-KW"/>
</dbReference>
<dbReference type="PROSITE" id="PS50142">
    <property type="entry name" value="RNASE_3_2"/>
    <property type="match status" value="2"/>
</dbReference>
<evidence type="ECO:0000256" key="7">
    <source>
        <dbReference type="ARBA" id="ARBA00022741"/>
    </source>
</evidence>
<dbReference type="GO" id="GO:0004386">
    <property type="term" value="F:helicase activity"/>
    <property type="evidence" value="ECO:0007669"/>
    <property type="project" value="UniProtKB-KW"/>
</dbReference>
<dbReference type="Pfam" id="PF24995">
    <property type="entry name" value="DSRM_2"/>
    <property type="match status" value="1"/>
</dbReference>
<dbReference type="Pfam" id="PF00271">
    <property type="entry name" value="Helicase_C"/>
    <property type="match status" value="1"/>
</dbReference>
<dbReference type="InterPro" id="IPR036389">
    <property type="entry name" value="RNase_III_sf"/>
</dbReference>
<dbReference type="Proteomes" id="UP001166286">
    <property type="component" value="Unassembled WGS sequence"/>
</dbReference>
<evidence type="ECO:0000256" key="8">
    <source>
        <dbReference type="ARBA" id="ARBA00022801"/>
    </source>
</evidence>
<reference evidence="26" key="1">
    <citation type="submission" date="2023-03" db="EMBL/GenBank/DDBJ databases">
        <title>Complete genome of Cladonia borealis.</title>
        <authorList>
            <person name="Park H."/>
        </authorList>
    </citation>
    <scope>NUCLEOTIDE SEQUENCE</scope>
    <source>
        <strain evidence="26">ANT050790</strain>
    </source>
</reference>
<keyword evidence="12" id="KW-0460">Magnesium</keyword>
<dbReference type="GO" id="GO:0005524">
    <property type="term" value="F:ATP binding"/>
    <property type="evidence" value="ECO:0007669"/>
    <property type="project" value="UniProtKB-KW"/>
</dbReference>
<dbReference type="Gene3D" id="3.30.160.380">
    <property type="entry name" value="Dicer dimerisation domain"/>
    <property type="match status" value="1"/>
</dbReference>
<dbReference type="GO" id="GO:0003677">
    <property type="term" value="F:DNA binding"/>
    <property type="evidence" value="ECO:0007669"/>
    <property type="project" value="InterPro"/>
</dbReference>
<evidence type="ECO:0000256" key="12">
    <source>
        <dbReference type="ARBA" id="ARBA00022842"/>
    </source>
</evidence>
<evidence type="ECO:0000256" key="18">
    <source>
        <dbReference type="PROSITE-ProRule" id="PRU00657"/>
    </source>
</evidence>
<keyword evidence="10" id="KW-0862">Zinc</keyword>
<evidence type="ECO:0000256" key="1">
    <source>
        <dbReference type="ARBA" id="ARBA00001936"/>
    </source>
</evidence>
<comment type="cofactor">
    <cofactor evidence="2">
        <name>Mg(2+)</name>
        <dbReference type="ChEBI" id="CHEBI:18420"/>
    </cofactor>
</comment>
<comment type="similarity">
    <text evidence="17 18">Belongs to the helicase family. Dicer subfamily.</text>
</comment>
<dbReference type="CDD" id="cd00593">
    <property type="entry name" value="RIBOc"/>
    <property type="match status" value="2"/>
</dbReference>
<evidence type="ECO:0000256" key="15">
    <source>
        <dbReference type="ARBA" id="ARBA00023211"/>
    </source>
</evidence>
<dbReference type="InterPro" id="IPR006935">
    <property type="entry name" value="Helicase/UvrB_N"/>
</dbReference>
<feature type="domain" description="RNase III" evidence="21">
    <location>
        <begin position="1280"/>
        <end position="1431"/>
    </location>
</feature>
<evidence type="ECO:0000259" key="21">
    <source>
        <dbReference type="PROSITE" id="PS50142"/>
    </source>
</evidence>
<evidence type="ECO:0000256" key="6">
    <source>
        <dbReference type="ARBA" id="ARBA00022737"/>
    </source>
</evidence>
<dbReference type="GO" id="GO:0030422">
    <property type="term" value="P:siRNA processing"/>
    <property type="evidence" value="ECO:0007669"/>
    <property type="project" value="TreeGrafter"/>
</dbReference>
<dbReference type="InterPro" id="IPR001650">
    <property type="entry name" value="Helicase_C-like"/>
</dbReference>
<dbReference type="PROSITE" id="PS51194">
    <property type="entry name" value="HELICASE_CTER"/>
    <property type="match status" value="1"/>
</dbReference>
<dbReference type="CDD" id="cd18034">
    <property type="entry name" value="DEXHc_dicer"/>
    <property type="match status" value="1"/>
</dbReference>
<keyword evidence="27" id="KW-1185">Reference proteome</keyword>
<feature type="domain" description="Dicer dsRNA-binding fold" evidence="25">
    <location>
        <begin position="676"/>
        <end position="766"/>
    </location>
</feature>
<keyword evidence="5" id="KW-0479">Metal-binding</keyword>
<keyword evidence="6" id="KW-0677">Repeat</keyword>
<dbReference type="InterPro" id="IPR000999">
    <property type="entry name" value="RNase_III_dom"/>
</dbReference>
<evidence type="ECO:0000259" key="23">
    <source>
        <dbReference type="PROSITE" id="PS51192"/>
    </source>
</evidence>
<dbReference type="PROSITE" id="PS00517">
    <property type="entry name" value="RNASE_3_1"/>
    <property type="match status" value="1"/>
</dbReference>
<dbReference type="GO" id="GO:0046872">
    <property type="term" value="F:metal ion binding"/>
    <property type="evidence" value="ECO:0007669"/>
    <property type="project" value="UniProtKB-KW"/>
</dbReference>
<dbReference type="SMART" id="SM00487">
    <property type="entry name" value="DEXDc"/>
    <property type="match status" value="1"/>
</dbReference>
<dbReference type="FunFam" id="3.40.50.300:FF:001669">
    <property type="entry name" value="Dicer-like protein 1"/>
    <property type="match status" value="1"/>
</dbReference>
<dbReference type="PANTHER" id="PTHR14950:SF62">
    <property type="entry name" value="DICER-LIKE PROTEIN 1"/>
    <property type="match status" value="1"/>
</dbReference>
<evidence type="ECO:0000259" key="22">
    <source>
        <dbReference type="PROSITE" id="PS50821"/>
    </source>
</evidence>
<keyword evidence="13 18" id="KW-0694">RNA-binding</keyword>
<dbReference type="Pfam" id="PF03368">
    <property type="entry name" value="Dicer_dimer"/>
    <property type="match status" value="1"/>
</dbReference>
<evidence type="ECO:0000259" key="25">
    <source>
        <dbReference type="PROSITE" id="PS51327"/>
    </source>
</evidence>
<feature type="compositionally biased region" description="Basic and acidic residues" evidence="19">
    <location>
        <begin position="89"/>
        <end position="99"/>
    </location>
</feature>
<sequence>MVVAPSMAVDLIQVDKIVSDRGLDNVLGLAKAGVLLPLDQNANIDIAAHDLDQATRASYPTDTVNPLHHSEEAREYSSDSESNDDGEAATEKPKTSEKRRFQNALFSAHLSQRAAKVTKDEMVAVVENANNDTLSVRSLIAKQDSSVIITDPREYQIELFEKAKKQNIIAVLDTGSGKTLIAVLLLRHILDRELEDRAMGKQHRVAFFLLSQPLRVAQSRLTPLKIAHFCGEMGCDFWIKGTWTQIFAGNMVIVCTAEILYQCLMHSFISMEQINLLIFDEAHHTKKNHAYARIIKDFYITLTNPAKRPKVFGMTASPVDARVDPVQAANTRDLETVLNCQIATASDLALLRNAVSRPKESVAEYDHLSRPYDTPLCAKLKSEFGDLEALSRIFSFAREATAQLGEWCADELWRFALAEEESEKVERKMERLFLRDQENRPMGLLDSELVRLRKAKDIVQQWTFRPPTVKGNDISPKVLLLLRYLALTFEKPTDTKCIIFVKRRNTARLLRSLLNHLGTLHLRPETLTGSGYGAVGDVKMSFRQQILTLLKFRKGEVNCLIATSIAEEGLDIPDCNLILRFDLYETVIQYIQSRGRARHANSKYLHLAEKGNTMHRQAIEDVRRAEQMMRQFCESLPANRLLQGDESNLETILGEEKAHRKYIVPETGAILTYSSSLVVLAHFVACLPHHSDTIQQAIYTMSVENRHFVCEVILPENSPLHSATGRPASRKTIAKRSAAFEACLILLQKKYLDSHLLPTYHKILPQMRNAHLALNSKQSSAYTMKAKPSLWEETRGSHPERLFIAVLELETPESLGRPCQPLAILTRTKLPKFPPFLLHLNVNKTSNLLCDSISRSFKIDASKLGQLTDFTLRIYKDIYNKTFEVNERQMSYWLAPIVGDWQCCGTEEDAEKVVDWTMLEHIQQHPEIAWSINTPHDQLINKYLIDRWDGGRRFFSVAVEPTMRPLDPVPEGIPARKWMDSILDYSVSLFSKSRLRATWREDQPVMRVEKALHRLNWLDELTEKEKKVETTCYVCPEPLKFSALPIGVVSMAYIFPAIISRIESYLIALEACDLLGLSVKPELALEAVTKDSDNTEEHRTEQIHVQRGMGKNYERLEFIGDCFLKMATSITLFSTSPEDNEFEFHVKRMLMICNKNLLQSALGFKLYEYIRSVGFSRRNWYPQGIKLLEGKGHNKSGEEVMKHHLGDKTIADVCEALIGAALLSDNSPGDMTNKDMAVKAVTKLVSSDDHNVIEWADYYRLYTKPKYQVAQATASQLDLAMQVEKAHDYHFKYPRLLRSAFIHPSYTFAAEKVPCYQRLEFLGDSLLDMVAVNFLFHRHPDKDPQWLTEHKMAMVSNKFLAAVSVKLGFHKHLRFSGTAIEHQNREYVIEVEEAELEAKGARDYWTNTKQPPKALSDIVESYIGAIFVDSEYNLKEVERFFDKHIRWFFEDMSIYDTFANNHPTTYLHNLMTLSFGCTDYRLMASELPPLVPGGPVTSLAVVMIHDHIIAEGQASSGKNAKVKASQNALKLLQGVAPFEYRMQYHCNCEGVTKEWVGKDGNGLGMVGSAI</sequence>
<dbReference type="Pfam" id="PF00636">
    <property type="entry name" value="Ribonuclease_3"/>
    <property type="match status" value="2"/>
</dbReference>
<evidence type="ECO:0000256" key="19">
    <source>
        <dbReference type="SAM" id="MobiDB-lite"/>
    </source>
</evidence>
<organism evidence="26 27">
    <name type="scientific">Cladonia borealis</name>
    <dbReference type="NCBI Taxonomy" id="184061"/>
    <lineage>
        <taxon>Eukaryota</taxon>
        <taxon>Fungi</taxon>
        <taxon>Dikarya</taxon>
        <taxon>Ascomycota</taxon>
        <taxon>Pezizomycotina</taxon>
        <taxon>Lecanoromycetes</taxon>
        <taxon>OSLEUM clade</taxon>
        <taxon>Lecanoromycetidae</taxon>
        <taxon>Lecanorales</taxon>
        <taxon>Lecanorineae</taxon>
        <taxon>Cladoniaceae</taxon>
        <taxon>Cladonia</taxon>
    </lineage>
</organism>
<feature type="domain" description="Helicase C-terminal" evidence="24">
    <location>
        <begin position="480"/>
        <end position="653"/>
    </location>
</feature>
<dbReference type="GO" id="GO:0005737">
    <property type="term" value="C:cytoplasm"/>
    <property type="evidence" value="ECO:0007669"/>
    <property type="project" value="TreeGrafter"/>
</dbReference>
<dbReference type="InterPro" id="IPR014001">
    <property type="entry name" value="Helicase_ATP-bd"/>
</dbReference>
<dbReference type="InterPro" id="IPR038248">
    <property type="entry name" value="Dicer_dimer_sf"/>
</dbReference>
<feature type="domain" description="Helicase ATP-binding" evidence="23">
    <location>
        <begin position="159"/>
        <end position="336"/>
    </location>
</feature>
<dbReference type="InterPro" id="IPR014720">
    <property type="entry name" value="dsRBD_dom"/>
</dbReference>
<dbReference type="PROSITE" id="PS50821">
    <property type="entry name" value="PAZ"/>
    <property type="match status" value="1"/>
</dbReference>
<dbReference type="SUPFAM" id="SSF52540">
    <property type="entry name" value="P-loop containing nucleoside triphosphate hydrolases"/>
    <property type="match status" value="1"/>
</dbReference>
<evidence type="ECO:0000256" key="4">
    <source>
        <dbReference type="ARBA" id="ARBA00022721"/>
    </source>
</evidence>
<gene>
    <name evidence="26" type="ORF">JMJ35_005504</name>
</gene>
<dbReference type="Gene3D" id="3.40.50.300">
    <property type="entry name" value="P-loop containing nucleotide triphosphate hydrolases"/>
    <property type="match status" value="2"/>
</dbReference>
<evidence type="ECO:0000259" key="24">
    <source>
        <dbReference type="PROSITE" id="PS51194"/>
    </source>
</evidence>
<feature type="region of interest" description="Disordered" evidence="19">
    <location>
        <begin position="59"/>
        <end position="99"/>
    </location>
</feature>
<dbReference type="FunFam" id="3.30.160.380:FF:000004">
    <property type="entry name" value="Dicer-like protein 1"/>
    <property type="match status" value="1"/>
</dbReference>
<dbReference type="SUPFAM" id="SSF69065">
    <property type="entry name" value="RNase III domain-like"/>
    <property type="match status" value="2"/>
</dbReference>
<feature type="domain" description="RNase III" evidence="21">
    <location>
        <begin position="1075"/>
        <end position="1226"/>
    </location>
</feature>
<keyword evidence="11" id="KW-0067">ATP-binding</keyword>
<accession>A0AA39R2R9</accession>
<evidence type="ECO:0000313" key="27">
    <source>
        <dbReference type="Proteomes" id="UP001166286"/>
    </source>
</evidence>
<dbReference type="PANTHER" id="PTHR14950">
    <property type="entry name" value="DICER-RELATED"/>
    <property type="match status" value="1"/>
</dbReference>
<dbReference type="PROSITE" id="PS51192">
    <property type="entry name" value="HELICASE_ATP_BIND_1"/>
    <property type="match status" value="1"/>
</dbReference>
<proteinExistence type="inferred from homology"/>
<feature type="domain" description="PAZ" evidence="22">
    <location>
        <begin position="917"/>
        <end position="1043"/>
    </location>
</feature>
<dbReference type="InterPro" id="IPR027417">
    <property type="entry name" value="P-loop_NTPase"/>
</dbReference>
<evidence type="ECO:0000256" key="17">
    <source>
        <dbReference type="ARBA" id="ARBA00035116"/>
    </source>
</evidence>
<dbReference type="PROSITE" id="PS50137">
    <property type="entry name" value="DS_RBD"/>
    <property type="match status" value="1"/>
</dbReference>
<dbReference type="GO" id="GO:0005634">
    <property type="term" value="C:nucleus"/>
    <property type="evidence" value="ECO:0007669"/>
    <property type="project" value="TreeGrafter"/>
</dbReference>
<comment type="function">
    <text evidence="16">Dicer-like endonuclease involved in cleaving double-stranded RNA in the RNA interference (RNAi) pathway. Produces 21 to 25 bp dsRNAs (siRNAs) which target the selective destruction of homologous RNAs leading to sequence-specific suppression of gene expression, called post-transcriptional gene silencing (PTGS). Part of a broad host defense response against viral infection and transposons.</text>
</comment>
<evidence type="ECO:0000256" key="14">
    <source>
        <dbReference type="ARBA" id="ARBA00023118"/>
    </source>
</evidence>
<dbReference type="InterPro" id="IPR005034">
    <property type="entry name" value="Dicer_dimerisation"/>
</dbReference>
<evidence type="ECO:0000256" key="9">
    <source>
        <dbReference type="ARBA" id="ARBA00022806"/>
    </source>
</evidence>
<dbReference type="EMBL" id="JAFEKC020000011">
    <property type="protein sequence ID" value="KAK0512376.1"/>
    <property type="molecule type" value="Genomic_DNA"/>
</dbReference>
<evidence type="ECO:0000256" key="5">
    <source>
        <dbReference type="ARBA" id="ARBA00022723"/>
    </source>
</evidence>
<dbReference type="Gene3D" id="1.10.1520.10">
    <property type="entry name" value="Ribonuclease III domain"/>
    <property type="match status" value="2"/>
</dbReference>
<evidence type="ECO:0000256" key="13">
    <source>
        <dbReference type="ARBA" id="ARBA00022884"/>
    </source>
</evidence>
<evidence type="ECO:0000256" key="2">
    <source>
        <dbReference type="ARBA" id="ARBA00001946"/>
    </source>
</evidence>
<keyword evidence="14" id="KW-0051">Antiviral defense</keyword>
<dbReference type="InterPro" id="IPR003100">
    <property type="entry name" value="PAZ_dom"/>
</dbReference>
<dbReference type="SMART" id="SM00535">
    <property type="entry name" value="RIBOc"/>
    <property type="match status" value="2"/>
</dbReference>
<dbReference type="SMART" id="SM00490">
    <property type="entry name" value="HELICc"/>
    <property type="match status" value="1"/>
</dbReference>
<dbReference type="InterPro" id="IPR056755">
    <property type="entry name" value="DSRM_2"/>
</dbReference>
<comment type="cofactor">
    <cofactor evidence="1">
        <name>Mn(2+)</name>
        <dbReference type="ChEBI" id="CHEBI:29035"/>
    </cofactor>
</comment>
<dbReference type="PROSITE" id="PS51327">
    <property type="entry name" value="DICER_DSRBF"/>
    <property type="match status" value="1"/>
</dbReference>
<evidence type="ECO:0000256" key="11">
    <source>
        <dbReference type="ARBA" id="ARBA00022840"/>
    </source>
</evidence>
<dbReference type="Pfam" id="PF04851">
    <property type="entry name" value="ResIII"/>
    <property type="match status" value="1"/>
</dbReference>
<feature type="domain" description="DRBM" evidence="20">
    <location>
        <begin position="1462"/>
        <end position="1534"/>
    </location>
</feature>
<evidence type="ECO:0000256" key="3">
    <source>
        <dbReference type="ARBA" id="ARBA00020797"/>
    </source>
</evidence>
<keyword evidence="8" id="KW-0378">Hydrolase</keyword>
<evidence type="ECO:0000259" key="20">
    <source>
        <dbReference type="PROSITE" id="PS50137"/>
    </source>
</evidence>
<name>A0AA39R2R9_9LECA</name>
<evidence type="ECO:0000256" key="16">
    <source>
        <dbReference type="ARBA" id="ARBA00025403"/>
    </source>
</evidence>
<comment type="caution">
    <text evidence="26">The sequence shown here is derived from an EMBL/GenBank/DDBJ whole genome shotgun (WGS) entry which is preliminary data.</text>
</comment>
<dbReference type="GO" id="GO:0050688">
    <property type="term" value="P:regulation of defense response to virus"/>
    <property type="evidence" value="ECO:0007669"/>
    <property type="project" value="UniProtKB-KW"/>
</dbReference>
<dbReference type="FunFam" id="1.10.1520.10:FF:000015">
    <property type="entry name" value="Dicer-like protein 1"/>
    <property type="match status" value="1"/>
</dbReference>
<keyword evidence="9" id="KW-0347">Helicase</keyword>
<keyword evidence="4" id="KW-0930">Antiviral protein</keyword>
<dbReference type="GO" id="GO:0003723">
    <property type="term" value="F:RNA binding"/>
    <property type="evidence" value="ECO:0007669"/>
    <property type="project" value="UniProtKB-UniRule"/>
</dbReference>
<feature type="compositionally biased region" description="Basic and acidic residues" evidence="19">
    <location>
        <begin position="68"/>
        <end position="77"/>
    </location>
</feature>
<protein>
    <recommendedName>
        <fullName evidence="3">Dicer-like protein 1</fullName>
    </recommendedName>
</protein>